<reference evidence="2 3" key="1">
    <citation type="journal article" date="2016" name="Sci. Rep.">
        <title>Peltaster fructicola genome reveals evolution from an invasive phytopathogen to an ectophytic parasite.</title>
        <authorList>
            <person name="Xu C."/>
            <person name="Chen H."/>
            <person name="Gleason M.L."/>
            <person name="Xu J.R."/>
            <person name="Liu H."/>
            <person name="Zhang R."/>
            <person name="Sun G."/>
        </authorList>
    </citation>
    <scope>NUCLEOTIDE SEQUENCE [LARGE SCALE GENOMIC DNA]</scope>
    <source>
        <strain evidence="2 3">LNHT1506</strain>
    </source>
</reference>
<evidence type="ECO:0000256" key="1">
    <source>
        <dbReference type="SAM" id="MobiDB-lite"/>
    </source>
</evidence>
<evidence type="ECO:0000313" key="2">
    <source>
        <dbReference type="EMBL" id="QIW99419.1"/>
    </source>
</evidence>
<gene>
    <name evidence="2" type="ORF">AMS68_004937</name>
</gene>
<feature type="compositionally biased region" description="Acidic residues" evidence="1">
    <location>
        <begin position="94"/>
        <end position="103"/>
    </location>
</feature>
<dbReference type="OrthoDB" id="4202871at2759"/>
<name>A0A6H0XYC7_9PEZI</name>
<feature type="region of interest" description="Disordered" evidence="1">
    <location>
        <begin position="31"/>
        <end position="145"/>
    </location>
</feature>
<accession>A0A6H0XYC7</accession>
<feature type="compositionally biased region" description="Low complexity" evidence="1">
    <location>
        <begin position="48"/>
        <end position="61"/>
    </location>
</feature>
<dbReference type="Proteomes" id="UP000503462">
    <property type="component" value="Chromosome 3"/>
</dbReference>
<evidence type="ECO:0000313" key="3">
    <source>
        <dbReference type="Proteomes" id="UP000503462"/>
    </source>
</evidence>
<protein>
    <submittedName>
        <fullName evidence="2">Uncharacterized protein</fullName>
    </submittedName>
</protein>
<dbReference type="EMBL" id="CP051141">
    <property type="protein sequence ID" value="QIW99419.1"/>
    <property type="molecule type" value="Genomic_DNA"/>
</dbReference>
<keyword evidence="3" id="KW-1185">Reference proteome</keyword>
<sequence>MTSSTTRNVLDSHPSIDASLEDFEAHNFSPTYRDEFQYSEPGSHYNDTSPSMSSRRSTSPPAWRKAGSGWFKHPPLLQPSIASRSKDPSPEYYSADEESEAGEGDTTLGISPAKIPLPESPVCGRSPSPTPEPFADAYTTSTPASKVNPFRASPPLLALEEEQEAQTPTQGNYFRFSTSLDVIQRTEPIEAAINWTRETIDHITRSWWVMLRYALIVALLAWLISSLTRLPDGEEVPDVVKVAKMAESLVPSIHSSQRSTADISNLHDTGNAVWDLSESIRISNMSGAPGIVRQLDELSDSVKNLAMELSSFFANLDSDVDSIINVVEWAGQQLEGLSDSPTSTLDTVWTNTHTLLSTIGVPVDHKVVQSLLGKTYSQRSRATLARTFNEFLGVLEESINNELNWAIHLSGLVDGIEGQFKNLRRSTVREEDQQERLESEFLGSLWSAVIGKNSNRVRKFQKNRELLSSVFARTTDNKKYLTDHRTVLLGLKSALEVLRKRLITPQLHNSNTTQSIEQQLKGLNGVYTTLKEARDNRRQAVARHGFGRRDSGVHGIDAGRLP</sequence>
<organism evidence="2 3">
    <name type="scientific">Peltaster fructicola</name>
    <dbReference type="NCBI Taxonomy" id="286661"/>
    <lineage>
        <taxon>Eukaryota</taxon>
        <taxon>Fungi</taxon>
        <taxon>Dikarya</taxon>
        <taxon>Ascomycota</taxon>
        <taxon>Pezizomycotina</taxon>
        <taxon>Dothideomycetes</taxon>
        <taxon>Dothideomycetes incertae sedis</taxon>
        <taxon>Peltaster</taxon>
    </lineage>
</organism>
<proteinExistence type="predicted"/>
<dbReference type="AlphaFoldDB" id="A0A6H0XYC7"/>